<dbReference type="GO" id="GO:0005886">
    <property type="term" value="C:plasma membrane"/>
    <property type="evidence" value="ECO:0007669"/>
    <property type="project" value="TreeGrafter"/>
</dbReference>
<dbReference type="EMBL" id="CP035928">
    <property type="protein sequence ID" value="QEP34275.1"/>
    <property type="molecule type" value="Genomic_DNA"/>
</dbReference>
<dbReference type="PANTHER" id="PTHR30441:SF8">
    <property type="entry name" value="DUF748 DOMAIN-CONTAINING PROTEIN"/>
    <property type="match status" value="1"/>
</dbReference>
<keyword evidence="2" id="KW-1185">Reference proteome</keyword>
<dbReference type="InterPro" id="IPR052894">
    <property type="entry name" value="AsmA-related"/>
</dbReference>
<reference evidence="1 2" key="3">
    <citation type="submission" date="2019-09" db="EMBL/GenBank/DDBJ databases">
        <title>Taxonomic note: a critical rebuttal of the proposed division of the genus Arcobacter into six genera, emended descriptions of Arcobacter anaerophilus and the genus Arcobacter, and an assessment of genus-level boundaries for Epsilonproteobacteria using in silico genomic comparator tools.</title>
        <authorList>
            <person name="On S.L.W."/>
            <person name="Miller W.G."/>
            <person name="Biggs P."/>
            <person name="Cornelius A."/>
            <person name="Vandamme P."/>
        </authorList>
    </citation>
    <scope>NUCLEOTIDE SEQUENCE [LARGE SCALE GENOMIC DNA]</scope>
    <source>
        <strain evidence="1 2">LMG 26638</strain>
    </source>
</reference>
<evidence type="ECO:0000313" key="2">
    <source>
        <dbReference type="Proteomes" id="UP000322726"/>
    </source>
</evidence>
<dbReference type="PANTHER" id="PTHR30441">
    <property type="entry name" value="DUF748 DOMAIN-CONTAINING PROTEIN"/>
    <property type="match status" value="1"/>
</dbReference>
<organism evidence="1 2">
    <name type="scientific">Malaciobacter pacificus</name>
    <dbReference type="NCBI Taxonomy" id="1080223"/>
    <lineage>
        <taxon>Bacteria</taxon>
        <taxon>Pseudomonadati</taxon>
        <taxon>Campylobacterota</taxon>
        <taxon>Epsilonproteobacteria</taxon>
        <taxon>Campylobacterales</taxon>
        <taxon>Arcobacteraceae</taxon>
        <taxon>Malaciobacter</taxon>
    </lineage>
</organism>
<dbReference type="RefSeq" id="WP_130233221.1">
    <property type="nucleotide sequence ID" value="NZ_BMEF01000029.1"/>
</dbReference>
<gene>
    <name evidence="1" type="ORF">APAC_1153</name>
</gene>
<accession>A0A5C2H9V7</accession>
<dbReference type="InterPro" id="IPR008023">
    <property type="entry name" value="DUF748"/>
</dbReference>
<protein>
    <submittedName>
        <fullName evidence="1">DUF748 domain-containing membrane protein</fullName>
    </submittedName>
</protein>
<dbReference type="Proteomes" id="UP000322726">
    <property type="component" value="Chromosome"/>
</dbReference>
<name>A0A5C2H9V7_9BACT</name>
<proteinExistence type="predicted"/>
<evidence type="ECO:0000313" key="1">
    <source>
        <dbReference type="EMBL" id="QEP34275.1"/>
    </source>
</evidence>
<dbReference type="GO" id="GO:0090313">
    <property type="term" value="P:regulation of protein targeting to membrane"/>
    <property type="evidence" value="ECO:0007669"/>
    <property type="project" value="TreeGrafter"/>
</dbReference>
<dbReference type="OrthoDB" id="9757969at2"/>
<dbReference type="KEGG" id="apai:APAC_1153"/>
<reference evidence="1 2" key="2">
    <citation type="submission" date="2019-09" db="EMBL/GenBank/DDBJ databases">
        <title>Complete genome sequencing of four Arcobacter species reveals a diverse suite of mobile elements.</title>
        <authorList>
            <person name="Miller W.G."/>
            <person name="Yee E."/>
            <person name="Bono J.L."/>
        </authorList>
    </citation>
    <scope>NUCLEOTIDE SEQUENCE [LARGE SCALE GENOMIC DNA]</scope>
    <source>
        <strain evidence="1 2">LMG 26638</strain>
    </source>
</reference>
<sequence>MGKIEKTFWWLCFILAIYTTIGFKLIPVVLKDQLIKNLDANLTAKSSIEKVEFNPYSLTARLYNYKLTNEETIASFDKLTLDLGLIASISDLHANIQEVKLEKLYLNIIEEKDGSFNVAKLVKPTQEVQEEPKDESSSQIEFLVSKIFLENSKIDFTKLKDKEPYKISINDINYKLRDVGTFNNSLSSNDLKLKINEFTNLSIEGAFRLIPFKMYGKANIEDLRVKELLDYDMSSFNFNLNKEANINLGMDFNIDTTKKTDVVLNSTIFNINNLNVIQNELNTVSLKKLDIKNFKFDLDKQEILVDTPTVNTLNVKVLNSKDGINLANLVKSQPTKDEEPIKETKPWIVKVSNSILENINTNYTDKINSLVINSKNTIKINRFNLDGSNIDLSNINLKASNFNFEDNKNRLTILDELISINMDKLDLKNNKIAINSIKLNSDNLNVKDKSSIKLSSAKNSINVSKINIDGSNIDINSVNTTLANLNFDELKSKLNIKSKQTKIDASNLKINGSKINISKISLGTPNLDLKDRINNMTIGVKSTNVDLNSLILNGSNIDIKTIKLSRPDINFYDKKNNISLKAQDLQVYVNKLSQKGSRLNINSLRVVQPKVNFLNTKDKTNILANNIDLSVSGIYNSNSLLKVNKTTVNRPIISVILPKSNSTKDEVKNEVEKKTTKENSNGKKIDIGPITIRNAKLNFEDKNLPIPFKTTVSKLNGSISEFKSDIQSKTKLQVRGVVDEYGTTNITGVVNPNSIKLLTDINMVFKNIAMKNFTPYTGKFIGRELKSGKLDLDLNYNIQSSNLKAQNNVVIKQLELGNKVESKDAVSLPLELAIALLQDTSGVIDLNLPISGNVDDPQFSIAPIVFKEFVNLITKALTAPFSLLGAIFGFDANEINSVDFNYGESEITPIQRETLDKINKILTKRPNLVLEIIPSYENQKDLLALKNNKFIKIVNNELPNKNIKNYDEKYLELLEEIYKDYDKKVKELKNTHTTDNKINIKTYKKALESFIINKQDVKTEELEKIAKIRAINIKEYLVKQKGISVKQVKVSKALKQKDSTSKTLNIDLEIKKL</sequence>
<dbReference type="AlphaFoldDB" id="A0A5C2H9V7"/>
<dbReference type="Pfam" id="PF05359">
    <property type="entry name" value="DUF748"/>
    <property type="match status" value="1"/>
</dbReference>
<reference evidence="2" key="1">
    <citation type="submission" date="2019-09" db="EMBL/GenBank/DDBJ databases">
        <title>Complete genome sequencing of four Arcobacter species reveals a diverse suite of mobile elements.</title>
        <authorList>
            <person name="On S.L.W."/>
            <person name="Miller W.G."/>
            <person name="Biggs P."/>
            <person name="Cornelius A."/>
            <person name="Vandamme P."/>
        </authorList>
    </citation>
    <scope>NUCLEOTIDE SEQUENCE [LARGE SCALE GENOMIC DNA]</scope>
    <source>
        <strain evidence="2">LMG 26638</strain>
    </source>
</reference>